<dbReference type="AlphaFoldDB" id="A0A914DR10"/>
<evidence type="ECO:0000259" key="1">
    <source>
        <dbReference type="PROSITE" id="PS50234"/>
    </source>
</evidence>
<dbReference type="InterPro" id="IPR057085">
    <property type="entry name" value="Ig_Irg-7"/>
</dbReference>
<dbReference type="PANTHER" id="PTHR47324">
    <property type="entry name" value="PROTEIN IRG-7-RELATED"/>
    <property type="match status" value="1"/>
</dbReference>
<proteinExistence type="predicted"/>
<dbReference type="Pfam" id="PF24415">
    <property type="entry name" value="Ig_Irg-7"/>
    <property type="match status" value="1"/>
</dbReference>
<protein>
    <submittedName>
        <fullName evidence="3">VWFA domain-containing protein</fullName>
    </submittedName>
</protein>
<dbReference type="InterPro" id="IPR053295">
    <property type="entry name" value="Innate_immunity_reg"/>
</dbReference>
<sequence length="352" mass="38096">LRSSIEVYLGFTDPSGAFFDGGLLDNPSPLLSSDVPNDVVLHANNLGNGTLNYVQIYGPRGDISYTSELVQRINCNYEYIAPTPFNCSYGVYVISTYGIDKSGQNFIRNIPVQCLSNRPPPAPPKPRCDVTEVTYDIALLLDISLRGNSLSETAWSDFKGTLATALSNYSPDGAFHINNTRLAIIGVAGPADTKLLYSFADSEGKKATDMLATVTQVQSYGQNIPSAIDVVRQLASNASLGYRQPAQYPNVRHLVIYATLNGAQTDGGDPVNDVHTLVRGGSFGFSIVAHSSLYSDSALKANLLSLASYPCLYFAIDNPTTTYIPYYINDLTCRRNPQCSDKAGGPQNFLLN</sequence>
<dbReference type="InterPro" id="IPR002035">
    <property type="entry name" value="VWF_A"/>
</dbReference>
<name>A0A914DR10_9BILA</name>
<reference evidence="3" key="1">
    <citation type="submission" date="2022-11" db="UniProtKB">
        <authorList>
            <consortium name="WormBaseParasite"/>
        </authorList>
    </citation>
    <scope>IDENTIFICATION</scope>
</reference>
<feature type="domain" description="VWFA" evidence="1">
    <location>
        <begin position="136"/>
        <end position="331"/>
    </location>
</feature>
<dbReference type="Gene3D" id="3.40.50.410">
    <property type="entry name" value="von Willebrand factor, type A domain"/>
    <property type="match status" value="1"/>
</dbReference>
<dbReference type="WBParaSite" id="ACRNAN_scaffold3377.g8488.t1">
    <property type="protein sequence ID" value="ACRNAN_scaffold3377.g8488.t1"/>
    <property type="gene ID" value="ACRNAN_scaffold3377.g8488"/>
</dbReference>
<dbReference type="Proteomes" id="UP000887540">
    <property type="component" value="Unplaced"/>
</dbReference>
<dbReference type="PROSITE" id="PS50234">
    <property type="entry name" value="VWFA"/>
    <property type="match status" value="1"/>
</dbReference>
<accession>A0A914DR10</accession>
<keyword evidence="2" id="KW-1185">Reference proteome</keyword>
<organism evidence="2 3">
    <name type="scientific">Acrobeloides nanus</name>
    <dbReference type="NCBI Taxonomy" id="290746"/>
    <lineage>
        <taxon>Eukaryota</taxon>
        <taxon>Metazoa</taxon>
        <taxon>Ecdysozoa</taxon>
        <taxon>Nematoda</taxon>
        <taxon>Chromadorea</taxon>
        <taxon>Rhabditida</taxon>
        <taxon>Tylenchina</taxon>
        <taxon>Cephalobomorpha</taxon>
        <taxon>Cephaloboidea</taxon>
        <taxon>Cephalobidae</taxon>
        <taxon>Acrobeloides</taxon>
    </lineage>
</organism>
<evidence type="ECO:0000313" key="2">
    <source>
        <dbReference type="Proteomes" id="UP000887540"/>
    </source>
</evidence>
<dbReference type="InterPro" id="IPR036465">
    <property type="entry name" value="vWFA_dom_sf"/>
</dbReference>
<dbReference type="SUPFAM" id="SSF53300">
    <property type="entry name" value="vWA-like"/>
    <property type="match status" value="1"/>
</dbReference>
<evidence type="ECO:0000313" key="3">
    <source>
        <dbReference type="WBParaSite" id="ACRNAN_scaffold3377.g8488.t1"/>
    </source>
</evidence>
<dbReference type="PANTHER" id="PTHR47324:SF2">
    <property type="entry name" value="EGF-LIKE DOMAIN-CONTAINING PROTEIN-RELATED"/>
    <property type="match status" value="1"/>
</dbReference>